<gene>
    <name evidence="6" type="ORF">Fmac_029479</name>
</gene>
<dbReference type="Gene3D" id="3.30.710.10">
    <property type="entry name" value="Potassium Channel Kv1.1, Chain A"/>
    <property type="match status" value="1"/>
</dbReference>
<evidence type="ECO:0000256" key="3">
    <source>
        <dbReference type="ARBA" id="ARBA00010846"/>
    </source>
</evidence>
<evidence type="ECO:0000256" key="1">
    <source>
        <dbReference type="ARBA" id="ARBA00004184"/>
    </source>
</evidence>
<comment type="caution">
    <text evidence="6">The sequence shown here is derived from an EMBL/GenBank/DDBJ whole genome shotgun (WGS) entry which is preliminary data.</text>
</comment>
<proteinExistence type="inferred from homology"/>
<dbReference type="Gene3D" id="2.60.210.10">
    <property type="entry name" value="Apoptosis, Tumor Necrosis Factor Receptor Associated Protein 2, Chain A"/>
    <property type="match status" value="1"/>
</dbReference>
<dbReference type="InterPro" id="IPR000210">
    <property type="entry name" value="BTB/POZ_dom"/>
</dbReference>
<dbReference type="PANTHER" id="PTHR26379:SF466">
    <property type="entry name" value="BTB_POZ AND MATH DOMAIN-CONTAINING PROTEIN 4"/>
    <property type="match status" value="1"/>
</dbReference>
<dbReference type="PROSITE" id="PS50144">
    <property type="entry name" value="MATH"/>
    <property type="match status" value="1"/>
</dbReference>
<dbReference type="SMART" id="SM00061">
    <property type="entry name" value="MATH"/>
    <property type="match status" value="1"/>
</dbReference>
<dbReference type="Pfam" id="PF00651">
    <property type="entry name" value="BTB"/>
    <property type="match status" value="1"/>
</dbReference>
<dbReference type="PANTHER" id="PTHR26379">
    <property type="entry name" value="BTB/POZ AND MATH DOMAIN-CONTAINING PROTEIN 1"/>
    <property type="match status" value="1"/>
</dbReference>
<feature type="domain" description="MATH" evidence="5">
    <location>
        <begin position="25"/>
        <end position="159"/>
    </location>
</feature>
<dbReference type="InterPro" id="IPR056423">
    <property type="entry name" value="BACK_BPM_SPOP"/>
</dbReference>
<evidence type="ECO:0000259" key="5">
    <source>
        <dbReference type="PROSITE" id="PS50144"/>
    </source>
</evidence>
<dbReference type="InterPro" id="IPR011333">
    <property type="entry name" value="SKP1/BTB/POZ_sf"/>
</dbReference>
<name>A0ABD1LC14_9FABA</name>
<dbReference type="InterPro" id="IPR008974">
    <property type="entry name" value="TRAF-like"/>
</dbReference>
<keyword evidence="7" id="KW-1185">Reference proteome</keyword>
<reference evidence="6 7" key="1">
    <citation type="submission" date="2024-08" db="EMBL/GenBank/DDBJ databases">
        <title>Insights into the chromosomal genome structure of Flemingia macrophylla.</title>
        <authorList>
            <person name="Ding Y."/>
            <person name="Zhao Y."/>
            <person name="Bi W."/>
            <person name="Wu M."/>
            <person name="Zhao G."/>
            <person name="Gong Y."/>
            <person name="Li W."/>
            <person name="Zhang P."/>
        </authorList>
    </citation>
    <scope>NUCLEOTIDE SEQUENCE [LARGE SCALE GENOMIC DNA]</scope>
    <source>
        <strain evidence="6">DYQJB</strain>
        <tissue evidence="6">Leaf</tissue>
    </source>
</reference>
<dbReference type="EMBL" id="JBGMDY010000010">
    <property type="protein sequence ID" value="KAL2320510.1"/>
    <property type="molecule type" value="Genomic_DNA"/>
</dbReference>
<comment type="subcellular location">
    <subcellularLocation>
        <location evidence="1">Endomembrane system</location>
        <topology evidence="1">Peripheral membrane protein</topology>
    </subcellularLocation>
</comment>
<dbReference type="CDD" id="cd00121">
    <property type="entry name" value="MATH"/>
    <property type="match status" value="1"/>
</dbReference>
<dbReference type="PROSITE" id="PS50097">
    <property type="entry name" value="BTB"/>
    <property type="match status" value="1"/>
</dbReference>
<dbReference type="AlphaFoldDB" id="A0ABD1LC14"/>
<evidence type="ECO:0000256" key="2">
    <source>
        <dbReference type="ARBA" id="ARBA00004906"/>
    </source>
</evidence>
<evidence type="ECO:0000259" key="4">
    <source>
        <dbReference type="PROSITE" id="PS50097"/>
    </source>
</evidence>
<dbReference type="InterPro" id="IPR002083">
    <property type="entry name" value="MATH/TRAF_dom"/>
</dbReference>
<organism evidence="6 7">
    <name type="scientific">Flemingia macrophylla</name>
    <dbReference type="NCBI Taxonomy" id="520843"/>
    <lineage>
        <taxon>Eukaryota</taxon>
        <taxon>Viridiplantae</taxon>
        <taxon>Streptophyta</taxon>
        <taxon>Embryophyta</taxon>
        <taxon>Tracheophyta</taxon>
        <taxon>Spermatophyta</taxon>
        <taxon>Magnoliopsida</taxon>
        <taxon>eudicotyledons</taxon>
        <taxon>Gunneridae</taxon>
        <taxon>Pentapetalae</taxon>
        <taxon>rosids</taxon>
        <taxon>fabids</taxon>
        <taxon>Fabales</taxon>
        <taxon>Fabaceae</taxon>
        <taxon>Papilionoideae</taxon>
        <taxon>50 kb inversion clade</taxon>
        <taxon>NPAAA clade</taxon>
        <taxon>indigoferoid/millettioid clade</taxon>
        <taxon>Phaseoleae</taxon>
        <taxon>Flemingia</taxon>
    </lineage>
</organism>
<dbReference type="Proteomes" id="UP001603857">
    <property type="component" value="Unassembled WGS sequence"/>
</dbReference>
<evidence type="ECO:0000313" key="7">
    <source>
        <dbReference type="Proteomes" id="UP001603857"/>
    </source>
</evidence>
<dbReference type="SUPFAM" id="SSF54695">
    <property type="entry name" value="POZ domain"/>
    <property type="match status" value="1"/>
</dbReference>
<dbReference type="Pfam" id="PF22486">
    <property type="entry name" value="MATH_2"/>
    <property type="match status" value="1"/>
</dbReference>
<dbReference type="InterPro" id="IPR045005">
    <property type="entry name" value="BPM1-6"/>
</dbReference>
<evidence type="ECO:0000313" key="6">
    <source>
        <dbReference type="EMBL" id="KAL2320510.1"/>
    </source>
</evidence>
<comment type="similarity">
    <text evidence="3">Belongs to the Tdpoz family.</text>
</comment>
<dbReference type="Gene3D" id="1.25.40.420">
    <property type="match status" value="1"/>
</dbReference>
<accession>A0ABD1LC14</accession>
<dbReference type="SUPFAM" id="SSF49599">
    <property type="entry name" value="TRAF domain-like"/>
    <property type="match status" value="1"/>
</dbReference>
<protein>
    <submittedName>
        <fullName evidence="6">Uncharacterized protein</fullName>
    </submittedName>
</protein>
<dbReference type="SMART" id="SM00225">
    <property type="entry name" value="BTB"/>
    <property type="match status" value="1"/>
</dbReference>
<dbReference type="GO" id="GO:0012505">
    <property type="term" value="C:endomembrane system"/>
    <property type="evidence" value="ECO:0007669"/>
    <property type="project" value="UniProtKB-SubCell"/>
</dbReference>
<comment type="pathway">
    <text evidence="2">Protein modification; protein ubiquitination.</text>
</comment>
<feature type="domain" description="BTB" evidence="4">
    <location>
        <begin position="196"/>
        <end position="262"/>
    </location>
</feature>
<dbReference type="Pfam" id="PF24570">
    <property type="entry name" value="BACK_BPM_SPOP"/>
    <property type="match status" value="1"/>
</dbReference>
<sequence length="448" mass="50384">MAATRRSWKGMESHTRSWSVTRTVKGVHDFLVKGFSLTKGMGVGVPVKSETFSVGGYEWIVLFYPEGHNDEDNDYVSIFVALVSEDATNVRALFELVMLDQTGEDNHQVNSHFDLLPDTGPHTLKAEGSMWGYRRYMKRSVLKTSRFLKDDCLKIQCTVGVLMTSSIDYFDVKHIEVPESDIAAHFEALLHDEELSDVTFVVDGERFPAHKLILVTRSTTFGAQFLGRTEIAKPEIVITDMEPRVFKAMLQYIYTDNLSPDEDLLTPCSASLESVFESFVPKLLIAARKYGLPRLVRVCEYLLIQDLSINIVAYLLAFADRHKATLLRSKCLEFSADCLHDVLQTEGCKYLKENCPLLLLELENIECKMEADMEADMLELEHEANSVAEDMDNANDWAEGQGGENNVAEQNTVEGQDEDVIPVFDSCPAIRSPLDLAMTDVLDVSHSK</sequence>